<organism evidence="2 3">
    <name type="scientific">Wickerhamomyces ciferrii (strain ATCC 14091 / BCRC 22168 / CBS 111 / JCM 3599 / NBRC 0793 / NRRL Y-1031 F-60-10)</name>
    <name type="common">Yeast</name>
    <name type="synonym">Pichia ciferrii</name>
    <dbReference type="NCBI Taxonomy" id="1206466"/>
    <lineage>
        <taxon>Eukaryota</taxon>
        <taxon>Fungi</taxon>
        <taxon>Dikarya</taxon>
        <taxon>Ascomycota</taxon>
        <taxon>Saccharomycotina</taxon>
        <taxon>Saccharomycetes</taxon>
        <taxon>Phaffomycetales</taxon>
        <taxon>Wickerhamomycetaceae</taxon>
        <taxon>Wickerhamomyces</taxon>
    </lineage>
</organism>
<keyword evidence="2" id="KW-0560">Oxidoreductase</keyword>
<evidence type="ECO:0000259" key="1">
    <source>
        <dbReference type="Pfam" id="PF01370"/>
    </source>
</evidence>
<dbReference type="EMBL" id="CAIF01000220">
    <property type="protein sequence ID" value="CCH46000.1"/>
    <property type="molecule type" value="Genomic_DNA"/>
</dbReference>
<keyword evidence="3" id="KW-1185">Reference proteome</keyword>
<gene>
    <name evidence="2" type="ORF">BN7_5587</name>
</gene>
<dbReference type="SUPFAM" id="SSF51735">
    <property type="entry name" value="NAD(P)-binding Rossmann-fold domains"/>
    <property type="match status" value="1"/>
</dbReference>
<dbReference type="PANTHER" id="PTHR48079">
    <property type="entry name" value="PROTEIN YEEZ"/>
    <property type="match status" value="1"/>
</dbReference>
<dbReference type="InterPro" id="IPR001509">
    <property type="entry name" value="Epimerase_deHydtase"/>
</dbReference>
<sequence length="298" mass="33459">MTKYFVTGGTGYLGQALVDDLLANGHQVLALARSDESAKKLQDKGCEVHRGDLEDLESLKQGARKADGTLHLGFIHDFTRYEECCKIDFEATKAMIEEYQGTDKPFVYTTDLMTMPSSIGVKQYEYDWPKPDCDYQRTKNEIFALESSTKYGTKTIVVRLPPSVHGPGEIALIPDLINTDKKLGHSVYLDEGEVRWSAVHKNDAASAFRLAIEKGSKGSVYHAVHDEGIKSIDLAKVISEKFKLPLKSYAMESAEKDLGFLGYAYKKNMWVSNEKTISELGWVPKELNLLEDIKQNYN</sequence>
<dbReference type="Gene3D" id="3.40.50.720">
    <property type="entry name" value="NAD(P)-binding Rossmann-like Domain"/>
    <property type="match status" value="1"/>
</dbReference>
<dbReference type="eggNOG" id="KOG1502">
    <property type="taxonomic scope" value="Eukaryota"/>
</dbReference>
<dbReference type="InParanoid" id="K0KL78"/>
<dbReference type="GO" id="GO:0005737">
    <property type="term" value="C:cytoplasm"/>
    <property type="evidence" value="ECO:0007669"/>
    <property type="project" value="TreeGrafter"/>
</dbReference>
<dbReference type="HOGENOM" id="CLU_007383_12_3_1"/>
<comment type="caution">
    <text evidence="2">The sequence shown here is derived from an EMBL/GenBank/DDBJ whole genome shotgun (WGS) entry which is preliminary data.</text>
</comment>
<name>K0KL78_WICCF</name>
<dbReference type="GO" id="GO:0004029">
    <property type="term" value="F:aldehyde dehydrogenase (NAD+) activity"/>
    <property type="evidence" value="ECO:0007669"/>
    <property type="project" value="TreeGrafter"/>
</dbReference>
<dbReference type="AlphaFoldDB" id="K0KL78"/>
<dbReference type="Proteomes" id="UP000009328">
    <property type="component" value="Unassembled WGS sequence"/>
</dbReference>
<dbReference type="InterPro" id="IPR051783">
    <property type="entry name" value="NAD(P)-dependent_oxidoreduct"/>
</dbReference>
<reference evidence="2 3" key="1">
    <citation type="journal article" date="2012" name="Eukaryot. Cell">
        <title>Draft genome sequence of Wickerhamomyces ciferrii NRRL Y-1031 F-60-10.</title>
        <authorList>
            <person name="Schneider J."/>
            <person name="Andrea H."/>
            <person name="Blom J."/>
            <person name="Jaenicke S."/>
            <person name="Ruckert C."/>
            <person name="Schorsch C."/>
            <person name="Szczepanowski R."/>
            <person name="Farwick M."/>
            <person name="Goesmann A."/>
            <person name="Puhler A."/>
            <person name="Schaffer S."/>
            <person name="Tauch A."/>
            <person name="Kohler T."/>
            <person name="Brinkrolf K."/>
        </authorList>
    </citation>
    <scope>NUCLEOTIDE SEQUENCE [LARGE SCALE GENOMIC DNA]</scope>
    <source>
        <strain evidence="3">ATCC 14091 / BCRC 22168 / CBS 111 / JCM 3599 / NBRC 0793 / NRRL Y-1031 F-60-10</strain>
    </source>
</reference>
<dbReference type="FunCoup" id="K0KL78">
    <property type="interactions" value="39"/>
</dbReference>
<evidence type="ECO:0000313" key="2">
    <source>
        <dbReference type="EMBL" id="CCH46000.1"/>
    </source>
</evidence>
<dbReference type="CDD" id="cd05262">
    <property type="entry name" value="SDR_a7"/>
    <property type="match status" value="1"/>
</dbReference>
<proteinExistence type="predicted"/>
<accession>K0KL78</accession>
<evidence type="ECO:0000313" key="3">
    <source>
        <dbReference type="Proteomes" id="UP000009328"/>
    </source>
</evidence>
<dbReference type="STRING" id="1206466.K0KL78"/>
<dbReference type="GO" id="GO:0045552">
    <property type="term" value="F:dihydroflavanol 4-reductase activity"/>
    <property type="evidence" value="ECO:0007669"/>
    <property type="project" value="UniProtKB-EC"/>
</dbReference>
<feature type="domain" description="NAD-dependent epimerase/dehydratase" evidence="1">
    <location>
        <begin position="5"/>
        <end position="221"/>
    </location>
</feature>
<dbReference type="InterPro" id="IPR036291">
    <property type="entry name" value="NAD(P)-bd_dom_sf"/>
</dbReference>
<dbReference type="PANTHER" id="PTHR48079:SF9">
    <property type="entry name" value="PUTATIVE-RELATED"/>
    <property type="match status" value="1"/>
</dbReference>
<dbReference type="Pfam" id="PF01370">
    <property type="entry name" value="Epimerase"/>
    <property type="match status" value="1"/>
</dbReference>
<dbReference type="EC" id="1.1.1.219" evidence="2"/>
<protein>
    <submittedName>
        <fullName evidence="2">Dihydroflavonol-4-reductase</fullName>
        <ecNumber evidence="2">1.1.1.219</ecNumber>
    </submittedName>
</protein>